<dbReference type="EMBL" id="CATQJL010000001">
    <property type="protein sequence ID" value="CAJ0588498.1"/>
    <property type="molecule type" value="Genomic_DNA"/>
</dbReference>
<feature type="region of interest" description="Disordered" evidence="1">
    <location>
        <begin position="80"/>
        <end position="105"/>
    </location>
</feature>
<sequence length="154" mass="16686">MKGRLDRFPPLPPEKIPPGVALQGEVIIFGEPPPEEGEEIPGSETFLPLPIGTVHKRKRSLSMLLEFAALVVLTYSTFGQGSPSAVPPPPPPPTMLDGPFGPGMGPAMFPGGRYEEVERRTRWHIMPHGPPMPPGGLLGPPLPLPGLPRPPWYW</sequence>
<proteinExistence type="predicted"/>
<feature type="compositionally biased region" description="Pro residues" evidence="1">
    <location>
        <begin position="85"/>
        <end position="94"/>
    </location>
</feature>
<dbReference type="Proteomes" id="UP001176961">
    <property type="component" value="Unassembled WGS sequence"/>
</dbReference>
<organism evidence="2 3">
    <name type="scientific">Cylicocyclus nassatus</name>
    <name type="common">Nematode worm</name>
    <dbReference type="NCBI Taxonomy" id="53992"/>
    <lineage>
        <taxon>Eukaryota</taxon>
        <taxon>Metazoa</taxon>
        <taxon>Ecdysozoa</taxon>
        <taxon>Nematoda</taxon>
        <taxon>Chromadorea</taxon>
        <taxon>Rhabditida</taxon>
        <taxon>Rhabditina</taxon>
        <taxon>Rhabditomorpha</taxon>
        <taxon>Strongyloidea</taxon>
        <taxon>Strongylidae</taxon>
        <taxon>Cylicocyclus</taxon>
    </lineage>
</organism>
<keyword evidence="3" id="KW-1185">Reference proteome</keyword>
<comment type="caution">
    <text evidence="2">The sequence shown here is derived from an EMBL/GenBank/DDBJ whole genome shotgun (WGS) entry which is preliminary data.</text>
</comment>
<gene>
    <name evidence="2" type="ORF">CYNAS_LOCUS481</name>
</gene>
<evidence type="ECO:0000313" key="3">
    <source>
        <dbReference type="Proteomes" id="UP001176961"/>
    </source>
</evidence>
<evidence type="ECO:0000313" key="2">
    <source>
        <dbReference type="EMBL" id="CAJ0588498.1"/>
    </source>
</evidence>
<evidence type="ECO:0000256" key="1">
    <source>
        <dbReference type="SAM" id="MobiDB-lite"/>
    </source>
</evidence>
<accession>A0AA36DJ18</accession>
<reference evidence="2" key="1">
    <citation type="submission" date="2023-07" db="EMBL/GenBank/DDBJ databases">
        <authorList>
            <consortium name="CYATHOMIX"/>
        </authorList>
    </citation>
    <scope>NUCLEOTIDE SEQUENCE</scope>
    <source>
        <strain evidence="2">N/A</strain>
    </source>
</reference>
<dbReference type="AlphaFoldDB" id="A0AA36DJ18"/>
<protein>
    <submittedName>
        <fullName evidence="2">Uncharacterized protein</fullName>
    </submittedName>
</protein>
<name>A0AA36DJ18_CYLNA</name>